<proteinExistence type="predicted"/>
<name>A0A923RUH2_9FIRM</name>
<keyword evidence="2" id="KW-0378">Hydrolase</keyword>
<dbReference type="PANTHER" id="PTHR43798:SF33">
    <property type="entry name" value="HYDROLASE, PUTATIVE (AFU_ORTHOLOGUE AFUA_2G14860)-RELATED"/>
    <property type="match status" value="1"/>
</dbReference>
<feature type="domain" description="AB hydrolase-1" evidence="1">
    <location>
        <begin position="25"/>
        <end position="125"/>
    </location>
</feature>
<evidence type="ECO:0000313" key="3">
    <source>
        <dbReference type="Proteomes" id="UP000606499"/>
    </source>
</evidence>
<dbReference type="Gene3D" id="3.40.50.1820">
    <property type="entry name" value="alpha/beta hydrolase"/>
    <property type="match status" value="2"/>
</dbReference>
<dbReference type="Proteomes" id="UP000606499">
    <property type="component" value="Unassembled WGS sequence"/>
</dbReference>
<dbReference type="SUPFAM" id="SSF53474">
    <property type="entry name" value="alpha/beta-Hydrolases"/>
    <property type="match status" value="1"/>
</dbReference>
<dbReference type="InterPro" id="IPR029058">
    <property type="entry name" value="AB_hydrolase_fold"/>
</dbReference>
<accession>A0A923RUH2</accession>
<dbReference type="Pfam" id="PF00561">
    <property type="entry name" value="Abhydrolase_1"/>
    <property type="match status" value="1"/>
</dbReference>
<dbReference type="RefSeq" id="WP_147573626.1">
    <property type="nucleotide sequence ID" value="NZ_JACOPL010000001.1"/>
</dbReference>
<keyword evidence="3" id="KW-1185">Reference proteome</keyword>
<dbReference type="PRINTS" id="PR00111">
    <property type="entry name" value="ABHYDROLASE"/>
</dbReference>
<dbReference type="AlphaFoldDB" id="A0A923RUH2"/>
<dbReference type="InterPro" id="IPR050266">
    <property type="entry name" value="AB_hydrolase_sf"/>
</dbReference>
<organism evidence="2 3">
    <name type="scientific">Agathobaculum faecis</name>
    <dbReference type="NCBI Taxonomy" id="2763013"/>
    <lineage>
        <taxon>Bacteria</taxon>
        <taxon>Bacillati</taxon>
        <taxon>Bacillota</taxon>
        <taxon>Clostridia</taxon>
        <taxon>Eubacteriales</taxon>
        <taxon>Butyricicoccaceae</taxon>
        <taxon>Agathobaculum</taxon>
    </lineage>
</organism>
<dbReference type="InterPro" id="IPR000073">
    <property type="entry name" value="AB_hydrolase_1"/>
</dbReference>
<reference evidence="2" key="1">
    <citation type="submission" date="2020-08" db="EMBL/GenBank/DDBJ databases">
        <title>Genome public.</title>
        <authorList>
            <person name="Liu C."/>
            <person name="Sun Q."/>
        </authorList>
    </citation>
    <scope>NUCLEOTIDE SEQUENCE</scope>
    <source>
        <strain evidence="2">NSJ-28</strain>
    </source>
</reference>
<dbReference type="GO" id="GO:0016787">
    <property type="term" value="F:hydrolase activity"/>
    <property type="evidence" value="ECO:0007669"/>
    <property type="project" value="UniProtKB-KW"/>
</dbReference>
<dbReference type="EMBL" id="JACOPL010000001">
    <property type="protein sequence ID" value="MBC5723868.1"/>
    <property type="molecule type" value="Genomic_DNA"/>
</dbReference>
<comment type="caution">
    <text evidence="2">The sequence shown here is derived from an EMBL/GenBank/DDBJ whole genome shotgun (WGS) entry which is preliminary data.</text>
</comment>
<evidence type="ECO:0000259" key="1">
    <source>
        <dbReference type="Pfam" id="PF00561"/>
    </source>
</evidence>
<gene>
    <name evidence="2" type="ORF">H8S45_00050</name>
</gene>
<protein>
    <submittedName>
        <fullName evidence="2">Alpha/beta fold hydrolase</fullName>
    </submittedName>
</protein>
<dbReference type="GO" id="GO:0016020">
    <property type="term" value="C:membrane"/>
    <property type="evidence" value="ECO:0007669"/>
    <property type="project" value="TreeGrafter"/>
</dbReference>
<evidence type="ECO:0000313" key="2">
    <source>
        <dbReference type="EMBL" id="MBC5723868.1"/>
    </source>
</evidence>
<sequence length="240" mass="26359">MFGYQAEFVDCGDARIACYDIGRGKPLVLLHGNGEDSAYWKAQVPEFTRFYRVIAVDSRGHGASESGAHGLSFDQMAQDLKTVLDARGVKKAHILGFSDGGNLAIKFALTYPAYVDKLILNGANIEMFGGIKPHIQLPVYAGYGVLAVLGCLSKKAARKRDVMGLMVHPYGVGMDDLARLTMPTLIIVGEHDMVRASQTKEMAARIPHCRVEVFRDGDHFVAAKQPSRFNRTVIEFLLGR</sequence>
<dbReference type="PANTHER" id="PTHR43798">
    <property type="entry name" value="MONOACYLGLYCEROL LIPASE"/>
    <property type="match status" value="1"/>
</dbReference>